<gene>
    <name evidence="2" type="ORF">JG687_00016687</name>
</gene>
<feature type="compositionally biased region" description="Low complexity" evidence="1">
    <location>
        <begin position="107"/>
        <end position="118"/>
    </location>
</feature>
<accession>A0A8T1TQD4</accession>
<name>A0A8T1TQD4_9STRA</name>
<dbReference type="VEuPathDB" id="FungiDB:PC110_g6227"/>
<evidence type="ECO:0000256" key="1">
    <source>
        <dbReference type="SAM" id="MobiDB-lite"/>
    </source>
</evidence>
<evidence type="ECO:0000313" key="3">
    <source>
        <dbReference type="Proteomes" id="UP000688947"/>
    </source>
</evidence>
<feature type="region of interest" description="Disordered" evidence="1">
    <location>
        <begin position="106"/>
        <end position="160"/>
    </location>
</feature>
<sequence length="275" mass="30422">MVVRRETCSEHDAFIARLKGKPTAERQRLASEHRAYLNGVADVDVDFGPDAASAVAAPAVPRPPRGKDASYLAAKKKAALGKKMTKRRMDEALKVEKRVKEAKALERATTAAARNGAGAREKATAQRGKWKASPKVGSKKRKKPKTTSPHVAEGDDDASASAAASLSTDMVAEFDRIVLLSFDSALEPEPVRSTRPLIMDADYTETPGPVFRLTQFQSPRLWAVARWILTLKMIWTQTTGTERRTKPPSQSMTMRKKTLSQSQHQYRAVRERQVI</sequence>
<feature type="compositionally biased region" description="Polar residues" evidence="1">
    <location>
        <begin position="247"/>
        <end position="265"/>
    </location>
</feature>
<feature type="compositionally biased region" description="Basic residues" evidence="1">
    <location>
        <begin position="128"/>
        <end position="145"/>
    </location>
</feature>
<protein>
    <submittedName>
        <fullName evidence="2">Uncharacterized protein</fullName>
    </submittedName>
</protein>
<dbReference type="OrthoDB" id="129886at2759"/>
<organism evidence="2 3">
    <name type="scientific">Phytophthora cactorum</name>
    <dbReference type="NCBI Taxonomy" id="29920"/>
    <lineage>
        <taxon>Eukaryota</taxon>
        <taxon>Sar</taxon>
        <taxon>Stramenopiles</taxon>
        <taxon>Oomycota</taxon>
        <taxon>Peronosporomycetes</taxon>
        <taxon>Peronosporales</taxon>
        <taxon>Peronosporaceae</taxon>
        <taxon>Phytophthora</taxon>
    </lineage>
</organism>
<dbReference type="Proteomes" id="UP000688947">
    <property type="component" value="Unassembled WGS sequence"/>
</dbReference>
<dbReference type="EMBL" id="JAENGZ010001735">
    <property type="protein sequence ID" value="KAG6946464.1"/>
    <property type="molecule type" value="Genomic_DNA"/>
</dbReference>
<feature type="region of interest" description="Disordered" evidence="1">
    <location>
        <begin position="239"/>
        <end position="275"/>
    </location>
</feature>
<proteinExistence type="predicted"/>
<dbReference type="AlphaFoldDB" id="A0A8T1TQD4"/>
<comment type="caution">
    <text evidence="2">The sequence shown here is derived from an EMBL/GenBank/DDBJ whole genome shotgun (WGS) entry which is preliminary data.</text>
</comment>
<evidence type="ECO:0000313" key="2">
    <source>
        <dbReference type="EMBL" id="KAG6946464.1"/>
    </source>
</evidence>
<reference evidence="2" key="1">
    <citation type="submission" date="2021-01" db="EMBL/GenBank/DDBJ databases">
        <title>Phytophthora aleatoria, a newly-described species from Pinus radiata is distinct from Phytophthora cactorum isolates based on comparative genomics.</title>
        <authorList>
            <person name="Mcdougal R."/>
            <person name="Panda P."/>
            <person name="Williams N."/>
            <person name="Studholme D.J."/>
        </authorList>
    </citation>
    <scope>NUCLEOTIDE SEQUENCE</scope>
    <source>
        <strain evidence="2">NZFS 3830</strain>
    </source>
</reference>